<feature type="transmembrane region" description="Helical" evidence="1">
    <location>
        <begin position="60"/>
        <end position="80"/>
    </location>
</feature>
<evidence type="ECO:0000313" key="3">
    <source>
        <dbReference type="Proteomes" id="UP001230005"/>
    </source>
</evidence>
<accession>A0ABT9ZP96</accession>
<organism evidence="2 3">
    <name type="scientific">Evansella vedderi</name>
    <dbReference type="NCBI Taxonomy" id="38282"/>
    <lineage>
        <taxon>Bacteria</taxon>
        <taxon>Bacillati</taxon>
        <taxon>Bacillota</taxon>
        <taxon>Bacilli</taxon>
        <taxon>Bacillales</taxon>
        <taxon>Bacillaceae</taxon>
        <taxon>Evansella</taxon>
    </lineage>
</organism>
<evidence type="ECO:0008006" key="4">
    <source>
        <dbReference type="Google" id="ProtNLM"/>
    </source>
</evidence>
<keyword evidence="3" id="KW-1185">Reference proteome</keyword>
<sequence length="405" mass="45703">MRRNPQSLWNDERVKGCLQQFPPIKDRQSKEKLYQSIQEKIQARELLDSKSQDSVFTRRIPILASIAAIILVIMIVPSLLKDFPDSARDMNINDTGVSIVGDQGDAGGLEVAETGETIEVDNRDETNRFVEDNGNGLTVPVPYTVDVTMADGTREFHSFIVQEWIPFSEDTGKNIEEMLVYVFTSHENGIGATEIFQGLESIEIHEREGTVTMNFSKGHGLGTLATGEMNIATSSIIEVFSLYGFEEVKFTVNGELGVQYGAKGYVEGFELLPENRGYYMYVGEEGRTYFIRGAALEEPLRNTADSLFTFEETLEKMKWVQPGAWYRPAIPESVQFDSVIVDSHYAVIEISEEEYELKEVELERVIEAIQLAARDFSIEQLTIRGSLVSRFRESDSIDMEISSIY</sequence>
<evidence type="ECO:0000256" key="1">
    <source>
        <dbReference type="SAM" id="Phobius"/>
    </source>
</evidence>
<evidence type="ECO:0000313" key="2">
    <source>
        <dbReference type="EMBL" id="MDQ0253066.1"/>
    </source>
</evidence>
<protein>
    <recommendedName>
        <fullName evidence="4">GerMN domain-containing protein</fullName>
    </recommendedName>
</protein>
<keyword evidence="1" id="KW-0472">Membrane</keyword>
<reference evidence="2 3" key="1">
    <citation type="submission" date="2023-07" db="EMBL/GenBank/DDBJ databases">
        <title>Genomic Encyclopedia of Type Strains, Phase IV (KMG-IV): sequencing the most valuable type-strain genomes for metagenomic binning, comparative biology and taxonomic classification.</title>
        <authorList>
            <person name="Goeker M."/>
        </authorList>
    </citation>
    <scope>NUCLEOTIDE SEQUENCE [LARGE SCALE GENOMIC DNA]</scope>
    <source>
        <strain evidence="2 3">DSM 9768</strain>
    </source>
</reference>
<dbReference type="EMBL" id="JAUSUG010000001">
    <property type="protein sequence ID" value="MDQ0253066.1"/>
    <property type="molecule type" value="Genomic_DNA"/>
</dbReference>
<name>A0ABT9ZP96_9BACI</name>
<keyword evidence="1" id="KW-1133">Transmembrane helix</keyword>
<proteinExistence type="predicted"/>
<keyword evidence="1" id="KW-0812">Transmembrane</keyword>
<dbReference type="Proteomes" id="UP001230005">
    <property type="component" value="Unassembled WGS sequence"/>
</dbReference>
<comment type="caution">
    <text evidence="2">The sequence shown here is derived from an EMBL/GenBank/DDBJ whole genome shotgun (WGS) entry which is preliminary data.</text>
</comment>
<gene>
    <name evidence="2" type="ORF">J2S74_000438</name>
</gene>
<dbReference type="RefSeq" id="WP_307321192.1">
    <property type="nucleotide sequence ID" value="NZ_JAUSUG010000001.1"/>
</dbReference>